<dbReference type="SUPFAM" id="SSF47473">
    <property type="entry name" value="EF-hand"/>
    <property type="match status" value="1"/>
</dbReference>
<keyword evidence="1" id="KW-1133">Transmembrane helix</keyword>
<evidence type="ECO:0000256" key="1">
    <source>
        <dbReference type="SAM" id="Phobius"/>
    </source>
</evidence>
<sequence>MKVHYINILLCALPLNILENNQWNHYMKPHTYTNRSLCECDLYMPNYDNDPQMKKVMQQFQDRTTQRFHEYEERMKTTRQKCKDQCDKEIQKIILKDKIDKELAEKFATLQTDIQSDAIPTCVCEKSLAHKMEKTCLRCGGILGGIAPSWGLVSGIGYELWTNYAATTLVKIAMDAGIAEGVKVGLAKITEIATKVLPSSVRILKLKVGDIITAGKLTEDVTLSGVLKAMNTFMSGKFDEGTYAGFSTWVDVVSKNTKLITTKYTAETEAVGIAFNKAQTGVLTKGACTTSSLTTAIIVSVVVIVVIVLVMVIIYLILRYRRKKQMKTKLQYIKLLKE</sequence>
<reference evidence="3" key="2">
    <citation type="submission" date="2014-05" db="EMBL/GenBank/DDBJ databases">
        <title>The genome sequences of chimpanzee malaria parasites reveal the path to human adaptation.</title>
        <authorList>
            <person name="Otto T.D."/>
            <person name="Rayner J.C."/>
            <person name="Boehme U."/>
            <person name="Pain A."/>
            <person name="Spottiswoode N."/>
            <person name="Sanders M."/>
            <person name="Quail M."/>
            <person name="Ollomo B."/>
            <person name="Renaud F."/>
            <person name="Thomas A.W."/>
            <person name="Prugnolle F."/>
            <person name="Conway D.J."/>
            <person name="Newbold C."/>
            <person name="Berriman M."/>
        </authorList>
    </citation>
    <scope>NUCLEOTIDE SEQUENCE [LARGE SCALE GENOMIC DNA]</scope>
    <source>
        <strain evidence="3">CDC</strain>
    </source>
</reference>
<protein>
    <submittedName>
        <fullName evidence="3">Rifin</fullName>
    </submittedName>
</protein>
<organism evidence="3 4">
    <name type="scientific">Plasmodium reichenowi</name>
    <dbReference type="NCBI Taxonomy" id="5854"/>
    <lineage>
        <taxon>Eukaryota</taxon>
        <taxon>Sar</taxon>
        <taxon>Alveolata</taxon>
        <taxon>Apicomplexa</taxon>
        <taxon>Aconoidasida</taxon>
        <taxon>Haemosporida</taxon>
        <taxon>Plasmodiidae</taxon>
        <taxon>Plasmodium</taxon>
        <taxon>Plasmodium (Laverania)</taxon>
    </lineage>
</organism>
<dbReference type="InterPro" id="IPR006373">
    <property type="entry name" value="VSA_Rifin"/>
</dbReference>
<accession>A0A060RMS5</accession>
<feature type="chain" id="PRO_5001586135" evidence="2">
    <location>
        <begin position="19"/>
        <end position="338"/>
    </location>
</feature>
<dbReference type="AlphaFoldDB" id="A0A060RMS5"/>
<evidence type="ECO:0000256" key="2">
    <source>
        <dbReference type="SAM" id="SignalP"/>
    </source>
</evidence>
<proteinExistence type="predicted"/>
<feature type="signal peptide" evidence="2">
    <location>
        <begin position="1"/>
        <end position="18"/>
    </location>
</feature>
<gene>
    <name evidence="3" type="primary">RIF</name>
    <name evidence="3" type="ORF">PRCDC_0012600</name>
</gene>
<name>A0A060RMS5_PLARE</name>
<dbReference type="VEuPathDB" id="PlasmoDB:PRG01_0029100"/>
<dbReference type="InterPro" id="IPR011992">
    <property type="entry name" value="EF-hand-dom_pair"/>
</dbReference>
<dbReference type="EMBL" id="HG810743">
    <property type="protein sequence ID" value="CDO62089.1"/>
    <property type="molecule type" value="Genomic_DNA"/>
</dbReference>
<keyword evidence="1" id="KW-0812">Transmembrane</keyword>
<evidence type="ECO:0000313" key="3">
    <source>
        <dbReference type="EMBL" id="CDO62089.1"/>
    </source>
</evidence>
<dbReference type="VEuPathDB" id="PlasmoDB:PRCDC_0012600"/>
<dbReference type="PhylomeDB" id="A0A060RMS5"/>
<keyword evidence="2" id="KW-0732">Signal</keyword>
<dbReference type="Pfam" id="PF02009">
    <property type="entry name" value="RIFIN"/>
    <property type="match status" value="1"/>
</dbReference>
<evidence type="ECO:0000313" key="4">
    <source>
        <dbReference type="Proteomes" id="UP000027581"/>
    </source>
</evidence>
<dbReference type="Proteomes" id="UP000027581">
    <property type="component" value="Unassembled WGS sequence"/>
</dbReference>
<keyword evidence="4" id="KW-1185">Reference proteome</keyword>
<feature type="transmembrane region" description="Helical" evidence="1">
    <location>
        <begin position="293"/>
        <end position="318"/>
    </location>
</feature>
<keyword evidence="1" id="KW-0472">Membrane</keyword>
<dbReference type="NCBIfam" id="TIGR01477">
    <property type="entry name" value="RIFIN"/>
    <property type="match status" value="1"/>
</dbReference>
<reference evidence="3" key="1">
    <citation type="submission" date="2014-01" db="EMBL/GenBank/DDBJ databases">
        <authorList>
            <person name="Aslett M."/>
        </authorList>
    </citation>
    <scope>NUCLEOTIDE SEQUENCE</scope>
    <source>
        <strain evidence="3">CDC</strain>
    </source>
</reference>